<organism evidence="3 4">
    <name type="scientific">Crassostrea virginica</name>
    <name type="common">Eastern oyster</name>
    <dbReference type="NCBI Taxonomy" id="6565"/>
    <lineage>
        <taxon>Eukaryota</taxon>
        <taxon>Metazoa</taxon>
        <taxon>Spiralia</taxon>
        <taxon>Lophotrochozoa</taxon>
        <taxon>Mollusca</taxon>
        <taxon>Bivalvia</taxon>
        <taxon>Autobranchia</taxon>
        <taxon>Pteriomorphia</taxon>
        <taxon>Ostreida</taxon>
        <taxon>Ostreoidea</taxon>
        <taxon>Ostreidae</taxon>
        <taxon>Crassostrea</taxon>
    </lineage>
</organism>
<dbReference type="Pfam" id="PF00643">
    <property type="entry name" value="zf-B_box"/>
    <property type="match status" value="1"/>
</dbReference>
<keyword evidence="1" id="KW-0862">Zinc</keyword>
<dbReference type="Gene3D" id="3.30.160.60">
    <property type="entry name" value="Classic Zinc Finger"/>
    <property type="match status" value="1"/>
</dbReference>
<dbReference type="PANTHER" id="PTHR25462">
    <property type="entry name" value="BONUS, ISOFORM C-RELATED"/>
    <property type="match status" value="1"/>
</dbReference>
<accession>A0A8B8B077</accession>
<reference evidence="4" key="1">
    <citation type="submission" date="2025-08" db="UniProtKB">
        <authorList>
            <consortium name="RefSeq"/>
        </authorList>
    </citation>
    <scope>IDENTIFICATION</scope>
    <source>
        <tissue evidence="4">Whole sample</tissue>
    </source>
</reference>
<dbReference type="PANTHER" id="PTHR25462:SF296">
    <property type="entry name" value="MEIOTIC P26, ISOFORM F"/>
    <property type="match status" value="1"/>
</dbReference>
<dbReference type="GeneID" id="111106434"/>
<proteinExistence type="predicted"/>
<dbReference type="SUPFAM" id="SSF57845">
    <property type="entry name" value="B-box zinc-binding domain"/>
    <property type="match status" value="1"/>
</dbReference>
<name>A0A8B8B077_CRAVI</name>
<gene>
    <name evidence="4" type="primary">LOC111106434</name>
</gene>
<feature type="domain" description="B box-type" evidence="2">
    <location>
        <begin position="57"/>
        <end position="99"/>
    </location>
</feature>
<keyword evidence="1" id="KW-0863">Zinc-finger</keyword>
<evidence type="ECO:0000313" key="4">
    <source>
        <dbReference type="RefSeq" id="XP_022296815.1"/>
    </source>
</evidence>
<protein>
    <submittedName>
        <fullName evidence="4">E3 ubiquitin-protein ligase TRIM36-like</fullName>
    </submittedName>
</protein>
<dbReference type="OrthoDB" id="153872at2759"/>
<dbReference type="RefSeq" id="XP_022296815.1">
    <property type="nucleotide sequence ID" value="XM_022441107.1"/>
</dbReference>
<sequence length="336" mass="38513">MDPRHSAQDVLRCDLCETPVPPMYCDICHIKLCVACVGVHLSDQSKDHKVVPFKKRGSTTKCPKHSTRICELHCEQCNTPICALCVSSKVHKAHEVVDILESLTTKKEAIQRDLEELEKNIFPKYQTAASNIPALKTDARKHSQKLKTALQKQGETLHKEIDTIIQKMQSEIDDMSTKHMTVIGKQEDAINHNITEIEQTILDLKKLLNTSDVCHVSEYKSKNEEFRRLPAQFQVTLPTFTPQKINVEQIYQQLGFLSKLVITTEEENIMKTSGAESSILAKPITDERLDLIFKKLEHLKEEPRKLKLVEERLEWRRQQKAKLKDILKTDTKGKEG</sequence>
<keyword evidence="3" id="KW-1185">Reference proteome</keyword>
<dbReference type="GO" id="GO:0008270">
    <property type="term" value="F:zinc ion binding"/>
    <property type="evidence" value="ECO:0007669"/>
    <property type="project" value="UniProtKB-KW"/>
</dbReference>
<dbReference type="AlphaFoldDB" id="A0A8B8B077"/>
<dbReference type="Proteomes" id="UP000694844">
    <property type="component" value="Chromosome 8"/>
</dbReference>
<dbReference type="KEGG" id="cvn:111106434"/>
<dbReference type="InterPro" id="IPR047153">
    <property type="entry name" value="TRIM45/56/19-like"/>
</dbReference>
<evidence type="ECO:0000256" key="1">
    <source>
        <dbReference type="PROSITE-ProRule" id="PRU00024"/>
    </source>
</evidence>
<dbReference type="CDD" id="cd19756">
    <property type="entry name" value="Bbox2"/>
    <property type="match status" value="1"/>
</dbReference>
<dbReference type="InterPro" id="IPR000315">
    <property type="entry name" value="Znf_B-box"/>
</dbReference>
<dbReference type="SMART" id="SM00336">
    <property type="entry name" value="BBOX"/>
    <property type="match status" value="2"/>
</dbReference>
<dbReference type="PROSITE" id="PS50119">
    <property type="entry name" value="ZF_BBOX"/>
    <property type="match status" value="2"/>
</dbReference>
<evidence type="ECO:0000259" key="2">
    <source>
        <dbReference type="PROSITE" id="PS50119"/>
    </source>
</evidence>
<keyword evidence="1" id="KW-0479">Metal-binding</keyword>
<evidence type="ECO:0000313" key="3">
    <source>
        <dbReference type="Proteomes" id="UP000694844"/>
    </source>
</evidence>
<feature type="domain" description="B box-type" evidence="2">
    <location>
        <begin position="8"/>
        <end position="53"/>
    </location>
</feature>